<protein>
    <submittedName>
        <fullName evidence="2">Uncharacterized protein</fullName>
    </submittedName>
</protein>
<evidence type="ECO:0000313" key="3">
    <source>
        <dbReference type="Proteomes" id="UP000579812"/>
    </source>
</evidence>
<reference evidence="2 3" key="1">
    <citation type="submission" date="2020-04" db="EMBL/GenBank/DDBJ databases">
        <title>Chromosome-level genome assembly of a cyprinid fish Onychostoma macrolepis by integration of Nanopore Sequencing, Bionano and Hi-C technology.</title>
        <authorList>
            <person name="Wang D."/>
        </authorList>
    </citation>
    <scope>NUCLEOTIDE SEQUENCE [LARGE SCALE GENOMIC DNA]</scope>
    <source>
        <strain evidence="2">SWU-2019</strain>
        <tissue evidence="2">Muscle</tissue>
    </source>
</reference>
<accession>A0A7J6D4F3</accession>
<gene>
    <name evidence="2" type="ORF">G5714_004342</name>
</gene>
<evidence type="ECO:0000313" key="2">
    <source>
        <dbReference type="EMBL" id="KAF4114119.1"/>
    </source>
</evidence>
<feature type="compositionally biased region" description="Basic and acidic residues" evidence="1">
    <location>
        <begin position="93"/>
        <end position="105"/>
    </location>
</feature>
<sequence>MSRLLQIISGYGSVNVTSWKIEKYLHDLEGETFQSDTNDNDVSHSPKGTEETTPTDTGPQDNILLQQKTTKESPSIEKQVNLPLRTEQPIAREIQDDSPKSHSPETSEDGTSSEVQNINHAASGSSNDHVTDTSWLNILAFSLKHNVTGALMEDLLKLLRLFTDTQLDSASDLF</sequence>
<feature type="compositionally biased region" description="Basic and acidic residues" evidence="1">
    <location>
        <begin position="41"/>
        <end position="50"/>
    </location>
</feature>
<dbReference type="EMBL" id="JAAMOB010000004">
    <property type="protein sequence ID" value="KAF4114119.1"/>
    <property type="molecule type" value="Genomic_DNA"/>
</dbReference>
<feature type="compositionally biased region" description="Low complexity" evidence="1">
    <location>
        <begin position="51"/>
        <end position="61"/>
    </location>
</feature>
<name>A0A7J6D4F3_9TELE</name>
<dbReference type="Proteomes" id="UP000579812">
    <property type="component" value="Unassembled WGS sequence"/>
</dbReference>
<dbReference type="AlphaFoldDB" id="A0A7J6D4F3"/>
<comment type="caution">
    <text evidence="2">The sequence shown here is derived from an EMBL/GenBank/DDBJ whole genome shotgun (WGS) entry which is preliminary data.</text>
</comment>
<feature type="region of interest" description="Disordered" evidence="1">
    <location>
        <begin position="32"/>
        <end position="114"/>
    </location>
</feature>
<organism evidence="2 3">
    <name type="scientific">Onychostoma macrolepis</name>
    <dbReference type="NCBI Taxonomy" id="369639"/>
    <lineage>
        <taxon>Eukaryota</taxon>
        <taxon>Metazoa</taxon>
        <taxon>Chordata</taxon>
        <taxon>Craniata</taxon>
        <taxon>Vertebrata</taxon>
        <taxon>Euteleostomi</taxon>
        <taxon>Actinopterygii</taxon>
        <taxon>Neopterygii</taxon>
        <taxon>Teleostei</taxon>
        <taxon>Ostariophysi</taxon>
        <taxon>Cypriniformes</taxon>
        <taxon>Cyprinidae</taxon>
        <taxon>Acrossocheilinae</taxon>
        <taxon>Onychostoma</taxon>
    </lineage>
</organism>
<keyword evidence="3" id="KW-1185">Reference proteome</keyword>
<evidence type="ECO:0000256" key="1">
    <source>
        <dbReference type="SAM" id="MobiDB-lite"/>
    </source>
</evidence>
<proteinExistence type="predicted"/>